<evidence type="ECO:0000256" key="10">
    <source>
        <dbReference type="ARBA" id="ARBA00022840"/>
    </source>
</evidence>
<dbReference type="SMART" id="SM00448">
    <property type="entry name" value="REC"/>
    <property type="match status" value="1"/>
</dbReference>
<dbReference type="InterPro" id="IPR003594">
    <property type="entry name" value="HATPase_dom"/>
</dbReference>
<accession>A0A3B0XY05</accession>
<evidence type="ECO:0000256" key="4">
    <source>
        <dbReference type="ARBA" id="ARBA00022475"/>
    </source>
</evidence>
<evidence type="ECO:0000256" key="7">
    <source>
        <dbReference type="ARBA" id="ARBA00022692"/>
    </source>
</evidence>
<reference evidence="19" key="1">
    <citation type="submission" date="2018-06" db="EMBL/GenBank/DDBJ databases">
        <authorList>
            <person name="Zhirakovskaya E."/>
        </authorList>
    </citation>
    <scope>NUCLEOTIDE SEQUENCE</scope>
</reference>
<dbReference type="InterPro" id="IPR000014">
    <property type="entry name" value="PAS"/>
</dbReference>
<dbReference type="CDD" id="cd17546">
    <property type="entry name" value="REC_hyHK_CKI1_RcsC-like"/>
    <property type="match status" value="1"/>
</dbReference>
<keyword evidence="7 14" id="KW-0812">Transmembrane</keyword>
<dbReference type="InterPro" id="IPR036890">
    <property type="entry name" value="HATPase_C_sf"/>
</dbReference>
<feature type="transmembrane region" description="Helical" evidence="14">
    <location>
        <begin position="67"/>
        <end position="86"/>
    </location>
</feature>
<evidence type="ECO:0000256" key="3">
    <source>
        <dbReference type="ARBA" id="ARBA00012438"/>
    </source>
</evidence>
<dbReference type="Pfam" id="PF17159">
    <property type="entry name" value="MASE3"/>
    <property type="match status" value="1"/>
</dbReference>
<organism evidence="19">
    <name type="scientific">hydrothermal vent metagenome</name>
    <dbReference type="NCBI Taxonomy" id="652676"/>
    <lineage>
        <taxon>unclassified sequences</taxon>
        <taxon>metagenomes</taxon>
        <taxon>ecological metagenomes</taxon>
    </lineage>
</organism>
<dbReference type="Pfam" id="PF00512">
    <property type="entry name" value="HisKA"/>
    <property type="match status" value="1"/>
</dbReference>
<evidence type="ECO:0000256" key="12">
    <source>
        <dbReference type="ARBA" id="ARBA00023012"/>
    </source>
</evidence>
<evidence type="ECO:0000256" key="13">
    <source>
        <dbReference type="ARBA" id="ARBA00023136"/>
    </source>
</evidence>
<evidence type="ECO:0000256" key="1">
    <source>
        <dbReference type="ARBA" id="ARBA00000085"/>
    </source>
</evidence>
<dbReference type="PROSITE" id="PS50894">
    <property type="entry name" value="HPT"/>
    <property type="match status" value="1"/>
</dbReference>
<dbReference type="PROSITE" id="PS50112">
    <property type="entry name" value="PAS"/>
    <property type="match status" value="1"/>
</dbReference>
<feature type="domain" description="Response regulatory" evidence="16">
    <location>
        <begin position="811"/>
        <end position="925"/>
    </location>
</feature>
<dbReference type="Gene3D" id="3.30.450.20">
    <property type="entry name" value="PAS domain"/>
    <property type="match status" value="1"/>
</dbReference>
<dbReference type="InterPro" id="IPR035965">
    <property type="entry name" value="PAS-like_dom_sf"/>
</dbReference>
<evidence type="ECO:0000256" key="2">
    <source>
        <dbReference type="ARBA" id="ARBA00004651"/>
    </source>
</evidence>
<evidence type="ECO:0000259" key="17">
    <source>
        <dbReference type="PROSITE" id="PS50112"/>
    </source>
</evidence>
<feature type="transmembrane region" description="Helical" evidence="14">
    <location>
        <begin position="10"/>
        <end position="27"/>
    </location>
</feature>
<dbReference type="Gene3D" id="3.40.50.2300">
    <property type="match status" value="1"/>
</dbReference>
<dbReference type="InterPro" id="IPR033425">
    <property type="entry name" value="MASE3"/>
</dbReference>
<evidence type="ECO:0000256" key="11">
    <source>
        <dbReference type="ARBA" id="ARBA00022989"/>
    </source>
</evidence>
<dbReference type="InterPro" id="IPR013767">
    <property type="entry name" value="PAS_fold"/>
</dbReference>
<feature type="transmembrane region" description="Helical" evidence="14">
    <location>
        <begin position="205"/>
        <end position="222"/>
    </location>
</feature>
<feature type="transmembrane region" description="Helical" evidence="14">
    <location>
        <begin position="39"/>
        <end position="60"/>
    </location>
</feature>
<dbReference type="EMBL" id="UOFI01000115">
    <property type="protein sequence ID" value="VAW68022.1"/>
    <property type="molecule type" value="Genomic_DNA"/>
</dbReference>
<protein>
    <recommendedName>
        <fullName evidence="3">histidine kinase</fullName>
        <ecNumber evidence="3">2.7.13.3</ecNumber>
    </recommendedName>
</protein>
<dbReference type="InterPro" id="IPR001789">
    <property type="entry name" value="Sig_transdc_resp-reg_receiver"/>
</dbReference>
<keyword evidence="8" id="KW-0547">Nucleotide-binding</keyword>
<dbReference type="Pfam" id="PF01627">
    <property type="entry name" value="Hpt"/>
    <property type="match status" value="1"/>
</dbReference>
<feature type="transmembrane region" description="Helical" evidence="14">
    <location>
        <begin position="173"/>
        <end position="193"/>
    </location>
</feature>
<dbReference type="PROSITE" id="PS50110">
    <property type="entry name" value="RESPONSE_REGULATORY"/>
    <property type="match status" value="1"/>
</dbReference>
<dbReference type="Pfam" id="PF00072">
    <property type="entry name" value="Response_reg"/>
    <property type="match status" value="1"/>
</dbReference>
<comment type="catalytic activity">
    <reaction evidence="1">
        <text>ATP + protein L-histidine = ADP + protein N-phospho-L-histidine.</text>
        <dbReference type="EC" id="2.7.13.3"/>
    </reaction>
</comment>
<dbReference type="Pfam" id="PF00989">
    <property type="entry name" value="PAS"/>
    <property type="match status" value="1"/>
</dbReference>
<dbReference type="CDD" id="cd00130">
    <property type="entry name" value="PAS"/>
    <property type="match status" value="1"/>
</dbReference>
<keyword evidence="13 14" id="KW-0472">Membrane</keyword>
<dbReference type="EC" id="2.7.13.3" evidence="3"/>
<dbReference type="AlphaFoldDB" id="A0A3B0XY05"/>
<dbReference type="PANTHER" id="PTHR45339:SF1">
    <property type="entry name" value="HYBRID SIGNAL TRANSDUCTION HISTIDINE KINASE J"/>
    <property type="match status" value="1"/>
</dbReference>
<dbReference type="InterPro" id="IPR005467">
    <property type="entry name" value="His_kinase_dom"/>
</dbReference>
<dbReference type="Gene3D" id="1.10.287.130">
    <property type="match status" value="1"/>
</dbReference>
<evidence type="ECO:0000259" key="15">
    <source>
        <dbReference type="PROSITE" id="PS50109"/>
    </source>
</evidence>
<dbReference type="NCBIfam" id="TIGR00229">
    <property type="entry name" value="sensory_box"/>
    <property type="match status" value="1"/>
</dbReference>
<evidence type="ECO:0000259" key="18">
    <source>
        <dbReference type="PROSITE" id="PS50894"/>
    </source>
</evidence>
<dbReference type="CDD" id="cd00082">
    <property type="entry name" value="HisKA"/>
    <property type="match status" value="1"/>
</dbReference>
<evidence type="ECO:0000256" key="8">
    <source>
        <dbReference type="ARBA" id="ARBA00022741"/>
    </source>
</evidence>
<keyword evidence="11 14" id="KW-1133">Transmembrane helix</keyword>
<evidence type="ECO:0000256" key="5">
    <source>
        <dbReference type="ARBA" id="ARBA00022553"/>
    </source>
</evidence>
<dbReference type="InterPro" id="IPR004358">
    <property type="entry name" value="Sig_transdc_His_kin-like_C"/>
</dbReference>
<keyword evidence="6" id="KW-0808">Transferase</keyword>
<feature type="domain" description="HPt" evidence="18">
    <location>
        <begin position="968"/>
        <end position="1063"/>
    </location>
</feature>
<dbReference type="GO" id="GO:0005886">
    <property type="term" value="C:plasma membrane"/>
    <property type="evidence" value="ECO:0007669"/>
    <property type="project" value="UniProtKB-SubCell"/>
</dbReference>
<dbReference type="InterPro" id="IPR036097">
    <property type="entry name" value="HisK_dim/P_sf"/>
</dbReference>
<feature type="domain" description="Histidine kinase" evidence="15">
    <location>
        <begin position="424"/>
        <end position="644"/>
    </location>
</feature>
<feature type="domain" description="PAS" evidence="17">
    <location>
        <begin position="279"/>
        <end position="332"/>
    </location>
</feature>
<comment type="subcellular location">
    <subcellularLocation>
        <location evidence="2">Cell membrane</location>
        <topology evidence="2">Multi-pass membrane protein</topology>
    </subcellularLocation>
</comment>
<dbReference type="PANTHER" id="PTHR45339">
    <property type="entry name" value="HYBRID SIGNAL TRANSDUCTION HISTIDINE KINASE J"/>
    <property type="match status" value="1"/>
</dbReference>
<dbReference type="Gene3D" id="3.30.565.10">
    <property type="entry name" value="Histidine kinase-like ATPase, C-terminal domain"/>
    <property type="match status" value="1"/>
</dbReference>
<dbReference type="GO" id="GO:0006355">
    <property type="term" value="P:regulation of DNA-templated transcription"/>
    <property type="evidence" value="ECO:0007669"/>
    <property type="project" value="InterPro"/>
</dbReference>
<dbReference type="GO" id="GO:0005524">
    <property type="term" value="F:ATP binding"/>
    <property type="evidence" value="ECO:0007669"/>
    <property type="project" value="UniProtKB-KW"/>
</dbReference>
<dbReference type="InterPro" id="IPR011006">
    <property type="entry name" value="CheY-like_superfamily"/>
</dbReference>
<dbReference type="SMART" id="SM00387">
    <property type="entry name" value="HATPase_c"/>
    <property type="match status" value="1"/>
</dbReference>
<sequence>METEQQRNKAYLITGFALLLIYLLMYGSDWHGSPELHTIMESVATILAIFVGTLALILYYSHGGKQFLIFGAGFIGVAFLDGYHALVTSQAFKDDFSSSWSILTSWSWLASRLFLSIIILSAYIIVEKNLDKKHPELLSPTSIYTLTAFATICSFLFFLLVPLPSGMIENSFIQRPAELLPALFFLFSLIGYYRLGNWKHDKFEHWLLIAIIVNLITQAFFISNSANLFDARFDAAHLLKKMAYICVLTGLFISVFKAFKQVKAEARVRKKAQILLEASEIRNRTLVNSLIDGLITINDRGIIENINNAACNLFCYSKLELLGKNIKILMPEPNHRKYDQYLKKYRKLNIDRIVGKIIKTTGLKKDSTTFPIDLSVSEMTIGGIKKFSGIIRDDTERHNNEKYIIAAKNQAEILAQEKSNFLATMSHEIRTPMNGVIGMAELLQDTHLNTKQEDIVDTILYSGHALVNLINDILEISKIEAGKIELDYTTFDLERLIYDVIKLLSIKENEKDIELIFFYHSNCPQYVTGDGGRIRQVLLNLIGNAIKFTDKGQVVIRVSCLDEEHKNNLKFEIIDSGIGIDKKTKRKLFKSFTQANGETSRKYGGTGLGLSICKELINLMQGKLDVTSSPGEGSTFWFNLKFKTPETEETMITSDLRNTGVLLLIKNKISRQMFVDKFNHWNMTTHEIAIENPTTQSIITEIKNQLSSGDNYQFIIIDSTEPNIDSNVLSHNIIENSTTKNISIILYTPSNKQQNSLSINNTAVNAVISSPILKDTLYQTLKNPTEAMPKIRNHKINTKIKNDFMHTLKGKILLVEDVLVNQKVATGLMSCFNLDIDIANNGQEAINKFRKNSYDLILMDCQMPLMDGYEASRIIRSENKTIPVIATTANSHSEDKSKHTEAGMNDCLYKPFTREQLSHMLEKWLNNAPPSSLESDNKSIVKSHRNSTDQRDIVHVEYKKLNEMKLLMGEVFPQLIPAYIEQSDNITSAMLEELDNNNLTTLERHAHSMKSSSENIGADILSNLSAALEKMSHDKDIHKLLKIKIFEITDEYKHVRASLLEYK</sequence>
<dbReference type="InterPro" id="IPR008207">
    <property type="entry name" value="Sig_transdc_His_kin_Hpt_dom"/>
</dbReference>
<dbReference type="SUPFAM" id="SSF47226">
    <property type="entry name" value="Histidine-containing phosphotransfer domain, HPT domain"/>
    <property type="match status" value="1"/>
</dbReference>
<dbReference type="FunFam" id="1.10.287.130:FF:000002">
    <property type="entry name" value="Two-component osmosensing histidine kinase"/>
    <property type="match status" value="1"/>
</dbReference>
<keyword evidence="12" id="KW-0902">Two-component regulatory system</keyword>
<evidence type="ECO:0000256" key="6">
    <source>
        <dbReference type="ARBA" id="ARBA00022679"/>
    </source>
</evidence>
<gene>
    <name evidence="19" type="ORF">MNBD_GAMMA09-2372</name>
</gene>
<dbReference type="SMART" id="SM00091">
    <property type="entry name" value="PAS"/>
    <property type="match status" value="1"/>
</dbReference>
<dbReference type="InterPro" id="IPR003661">
    <property type="entry name" value="HisK_dim/P_dom"/>
</dbReference>
<feature type="transmembrane region" description="Helical" evidence="14">
    <location>
        <begin position="106"/>
        <end position="126"/>
    </location>
</feature>
<dbReference type="PRINTS" id="PR00344">
    <property type="entry name" value="BCTRLSENSOR"/>
</dbReference>
<dbReference type="SUPFAM" id="SSF55874">
    <property type="entry name" value="ATPase domain of HSP90 chaperone/DNA topoisomerase II/histidine kinase"/>
    <property type="match status" value="1"/>
</dbReference>
<dbReference type="SMART" id="SM00388">
    <property type="entry name" value="HisKA"/>
    <property type="match status" value="1"/>
</dbReference>
<dbReference type="SUPFAM" id="SSF47384">
    <property type="entry name" value="Homodimeric domain of signal transducing histidine kinase"/>
    <property type="match status" value="1"/>
</dbReference>
<proteinExistence type="predicted"/>
<dbReference type="CDD" id="cd16922">
    <property type="entry name" value="HATPase_EvgS-ArcB-TorS-like"/>
    <property type="match status" value="1"/>
</dbReference>
<dbReference type="SUPFAM" id="SSF52172">
    <property type="entry name" value="CheY-like"/>
    <property type="match status" value="1"/>
</dbReference>
<feature type="transmembrane region" description="Helical" evidence="14">
    <location>
        <begin position="138"/>
        <end position="161"/>
    </location>
</feature>
<evidence type="ECO:0000259" key="16">
    <source>
        <dbReference type="PROSITE" id="PS50110"/>
    </source>
</evidence>
<keyword evidence="10" id="KW-0067">ATP-binding</keyword>
<dbReference type="Pfam" id="PF02518">
    <property type="entry name" value="HATPase_c"/>
    <property type="match status" value="1"/>
</dbReference>
<dbReference type="PROSITE" id="PS50109">
    <property type="entry name" value="HIS_KIN"/>
    <property type="match status" value="1"/>
</dbReference>
<keyword evidence="5" id="KW-0597">Phosphoprotein</keyword>
<dbReference type="SUPFAM" id="SSF55785">
    <property type="entry name" value="PYP-like sensor domain (PAS domain)"/>
    <property type="match status" value="1"/>
</dbReference>
<dbReference type="InterPro" id="IPR036641">
    <property type="entry name" value="HPT_dom_sf"/>
</dbReference>
<evidence type="ECO:0000313" key="19">
    <source>
        <dbReference type="EMBL" id="VAW68022.1"/>
    </source>
</evidence>
<keyword evidence="4" id="KW-1003">Cell membrane</keyword>
<evidence type="ECO:0000256" key="14">
    <source>
        <dbReference type="SAM" id="Phobius"/>
    </source>
</evidence>
<evidence type="ECO:0000256" key="9">
    <source>
        <dbReference type="ARBA" id="ARBA00022777"/>
    </source>
</evidence>
<name>A0A3B0XY05_9ZZZZ</name>
<dbReference type="GO" id="GO:0000155">
    <property type="term" value="F:phosphorelay sensor kinase activity"/>
    <property type="evidence" value="ECO:0007669"/>
    <property type="project" value="InterPro"/>
</dbReference>
<keyword evidence="9 19" id="KW-0418">Kinase</keyword>
<dbReference type="Gene3D" id="1.20.120.160">
    <property type="entry name" value="HPT domain"/>
    <property type="match status" value="1"/>
</dbReference>
<dbReference type="FunFam" id="3.30.565.10:FF:000010">
    <property type="entry name" value="Sensor histidine kinase RcsC"/>
    <property type="match status" value="1"/>
</dbReference>